<gene>
    <name evidence="2" type="ORF">AMURIS_04435</name>
</gene>
<keyword evidence="3" id="KW-1185">Reference proteome</keyword>
<name>A0A2K4ZML9_9FIRM</name>
<proteinExistence type="predicted"/>
<sequence length="31" mass="3457">MSMTQLKMAPLRAMEGKKREGRAYTAQGICV</sequence>
<protein>
    <submittedName>
        <fullName evidence="2">Uncharacterized protein</fullName>
    </submittedName>
</protein>
<dbReference type="Proteomes" id="UP000236311">
    <property type="component" value="Unassembled WGS sequence"/>
</dbReference>
<accession>A0A2K4ZML9</accession>
<evidence type="ECO:0000256" key="1">
    <source>
        <dbReference type="SAM" id="MobiDB-lite"/>
    </source>
</evidence>
<dbReference type="AlphaFoldDB" id="A0A2K4ZML9"/>
<feature type="region of interest" description="Disordered" evidence="1">
    <location>
        <begin position="1"/>
        <end position="31"/>
    </location>
</feature>
<evidence type="ECO:0000313" key="2">
    <source>
        <dbReference type="EMBL" id="SOY31690.1"/>
    </source>
</evidence>
<organism evidence="2 3">
    <name type="scientific">Acetatifactor muris</name>
    <dbReference type="NCBI Taxonomy" id="879566"/>
    <lineage>
        <taxon>Bacteria</taxon>
        <taxon>Bacillati</taxon>
        <taxon>Bacillota</taxon>
        <taxon>Clostridia</taxon>
        <taxon>Lachnospirales</taxon>
        <taxon>Lachnospiraceae</taxon>
        <taxon>Acetatifactor</taxon>
    </lineage>
</organism>
<dbReference type="EMBL" id="OFSM01000029">
    <property type="protein sequence ID" value="SOY31690.1"/>
    <property type="molecule type" value="Genomic_DNA"/>
</dbReference>
<evidence type="ECO:0000313" key="3">
    <source>
        <dbReference type="Proteomes" id="UP000236311"/>
    </source>
</evidence>
<reference evidence="2 3" key="1">
    <citation type="submission" date="2018-01" db="EMBL/GenBank/DDBJ databases">
        <authorList>
            <person name="Gaut B.S."/>
            <person name="Morton B.R."/>
            <person name="Clegg M.T."/>
            <person name="Duvall M.R."/>
        </authorList>
    </citation>
    <scope>NUCLEOTIDE SEQUENCE [LARGE SCALE GENOMIC DNA]</scope>
    <source>
        <strain evidence="2">GP69</strain>
    </source>
</reference>